<sequence length="371" mass="39913">MKSTTKQSIQFTTAISFIAILIGTVLAYLMTISITKPILKAIDAADKLSQGDLSGCSDESSVRKDEVGTLLNAINVTTIRLRSMVSTIAEAGKELNQTSSVMINLTEKYSNSIQRQEQETDSVATAMTEMTATVKDVAQNTLMAEQTASEARERATKGYIIAKETTQIINKLAQSVGDSAEKLSVVEVESGDIGNILNVIYEVAEQTNLLALNAAIEAARAGEHGRGFAVVADEVRLLAQRTRESITQIHTITEKLQHGIQDAVQAMNNGKTQTVSSVEQVSLMGDALSAIEESVSVISDMNTQIASASGQQSIVADRVGEHMKSVGEIARRNTNTIVDINSLCSDIGSLSIQLSKLISQFKRKRIINTAF</sequence>
<dbReference type="PANTHER" id="PTHR32089">
    <property type="entry name" value="METHYL-ACCEPTING CHEMOTAXIS PROTEIN MCPB"/>
    <property type="match status" value="1"/>
</dbReference>
<evidence type="ECO:0000259" key="6">
    <source>
        <dbReference type="PROSITE" id="PS50111"/>
    </source>
</evidence>
<evidence type="ECO:0000256" key="2">
    <source>
        <dbReference type="ARBA" id="ARBA00023224"/>
    </source>
</evidence>
<evidence type="ECO:0008006" key="10">
    <source>
        <dbReference type="Google" id="ProtNLM"/>
    </source>
</evidence>
<accession>A0ABN8TVZ8</accession>
<feature type="domain" description="HAMP" evidence="7">
    <location>
        <begin position="32"/>
        <end position="86"/>
    </location>
</feature>
<protein>
    <recommendedName>
        <fullName evidence="10">Methyl-accepting chemotaxis protein</fullName>
    </recommendedName>
</protein>
<comment type="caution">
    <text evidence="8">The sequence shown here is derived from an EMBL/GenBank/DDBJ whole genome shotgun (WGS) entry which is preliminary data.</text>
</comment>
<dbReference type="SUPFAM" id="SSF58104">
    <property type="entry name" value="Methyl-accepting chemotaxis protein (MCP) signaling domain"/>
    <property type="match status" value="1"/>
</dbReference>
<proteinExistence type="inferred from homology"/>
<keyword evidence="2 4" id="KW-0807">Transducer</keyword>
<evidence type="ECO:0000256" key="3">
    <source>
        <dbReference type="ARBA" id="ARBA00029447"/>
    </source>
</evidence>
<feature type="transmembrane region" description="Helical" evidence="5">
    <location>
        <begin position="12"/>
        <end position="30"/>
    </location>
</feature>
<dbReference type="SMART" id="SM00283">
    <property type="entry name" value="MA"/>
    <property type="match status" value="1"/>
</dbReference>
<organism evidence="8 9">
    <name type="scientific">Vibrio aestuarianus</name>
    <dbReference type="NCBI Taxonomy" id="28171"/>
    <lineage>
        <taxon>Bacteria</taxon>
        <taxon>Pseudomonadati</taxon>
        <taxon>Pseudomonadota</taxon>
        <taxon>Gammaproteobacteria</taxon>
        <taxon>Vibrionales</taxon>
        <taxon>Vibrionaceae</taxon>
        <taxon>Vibrio</taxon>
    </lineage>
</organism>
<dbReference type="CDD" id="cd06225">
    <property type="entry name" value="HAMP"/>
    <property type="match status" value="1"/>
</dbReference>
<evidence type="ECO:0000256" key="4">
    <source>
        <dbReference type="PROSITE-ProRule" id="PRU00284"/>
    </source>
</evidence>
<dbReference type="InterPro" id="IPR003660">
    <property type="entry name" value="HAMP_dom"/>
</dbReference>
<keyword evidence="5" id="KW-0472">Membrane</keyword>
<dbReference type="SMART" id="SM00304">
    <property type="entry name" value="HAMP"/>
    <property type="match status" value="1"/>
</dbReference>
<feature type="domain" description="Methyl-accepting transducer" evidence="6">
    <location>
        <begin position="91"/>
        <end position="327"/>
    </location>
</feature>
<dbReference type="PROSITE" id="PS50885">
    <property type="entry name" value="HAMP"/>
    <property type="match status" value="1"/>
</dbReference>
<evidence type="ECO:0000256" key="5">
    <source>
        <dbReference type="SAM" id="Phobius"/>
    </source>
</evidence>
<dbReference type="Pfam" id="PF00015">
    <property type="entry name" value="MCPsignal"/>
    <property type="match status" value="1"/>
</dbReference>
<dbReference type="Pfam" id="PF00672">
    <property type="entry name" value="HAMP"/>
    <property type="match status" value="1"/>
</dbReference>
<keyword evidence="9" id="KW-1185">Reference proteome</keyword>
<dbReference type="PANTHER" id="PTHR32089:SF112">
    <property type="entry name" value="LYSOZYME-LIKE PROTEIN-RELATED"/>
    <property type="match status" value="1"/>
</dbReference>
<dbReference type="Gene3D" id="6.10.340.10">
    <property type="match status" value="1"/>
</dbReference>
<keyword evidence="5" id="KW-0812">Transmembrane</keyword>
<dbReference type="Gene3D" id="1.10.287.950">
    <property type="entry name" value="Methyl-accepting chemotaxis protein"/>
    <property type="match status" value="1"/>
</dbReference>
<dbReference type="Proteomes" id="UP001152658">
    <property type="component" value="Unassembled WGS sequence"/>
</dbReference>
<dbReference type="PROSITE" id="PS50111">
    <property type="entry name" value="CHEMOTAXIS_TRANSDUC_2"/>
    <property type="match status" value="1"/>
</dbReference>
<evidence type="ECO:0000313" key="8">
    <source>
        <dbReference type="EMBL" id="CAH8239576.1"/>
    </source>
</evidence>
<evidence type="ECO:0000256" key="1">
    <source>
        <dbReference type="ARBA" id="ARBA00004370"/>
    </source>
</evidence>
<reference evidence="8" key="1">
    <citation type="submission" date="2022-06" db="EMBL/GenBank/DDBJ databases">
        <authorList>
            <person name="Goudenege D."/>
            <person name="Le Roux F."/>
        </authorList>
    </citation>
    <scope>NUCLEOTIDE SEQUENCE</scope>
    <source>
        <strain evidence="8">12-063</strain>
    </source>
</reference>
<keyword evidence="5" id="KW-1133">Transmembrane helix</keyword>
<comment type="subcellular location">
    <subcellularLocation>
        <location evidence="1">Membrane</location>
    </subcellularLocation>
</comment>
<name>A0ABN8TVZ8_9VIBR</name>
<evidence type="ECO:0000259" key="7">
    <source>
        <dbReference type="PROSITE" id="PS50885"/>
    </source>
</evidence>
<dbReference type="InterPro" id="IPR004089">
    <property type="entry name" value="MCPsignal_dom"/>
</dbReference>
<dbReference type="EMBL" id="CALYLK010000136">
    <property type="protein sequence ID" value="CAH8239576.1"/>
    <property type="molecule type" value="Genomic_DNA"/>
</dbReference>
<dbReference type="RefSeq" id="WP_168523396.1">
    <property type="nucleotide sequence ID" value="NZ_CALYLA010000019.1"/>
</dbReference>
<gene>
    <name evidence="8" type="ORF">VAE063_950832</name>
</gene>
<comment type="similarity">
    <text evidence="3">Belongs to the methyl-accepting chemotaxis (MCP) protein family.</text>
</comment>
<evidence type="ECO:0000313" key="9">
    <source>
        <dbReference type="Proteomes" id="UP001152658"/>
    </source>
</evidence>